<dbReference type="Proteomes" id="UP000078046">
    <property type="component" value="Unassembled WGS sequence"/>
</dbReference>
<keyword evidence="1" id="KW-0812">Transmembrane</keyword>
<evidence type="ECO:0000313" key="2">
    <source>
        <dbReference type="EMBL" id="OAF67532.1"/>
    </source>
</evidence>
<keyword evidence="1" id="KW-0472">Membrane</keyword>
<proteinExistence type="predicted"/>
<sequence>MFLKILTNLKLPQARLGFYVSKLNFSSTNTDPQKLAHSEKVDVMILFGKFNKIQLFLSSSVIVSLLGLNLYNYFYDIQTGYNFNESIVPYATILGVGIPTFIGVLFSYRINGFSRNAIHSMNIDSNKNIILKYITFFGRKKQISTRPININIEHVEKRCQIVHINDSYFKKNFFVNMIGWKIDNQKLFEKYFH</sequence>
<evidence type="ECO:0000313" key="3">
    <source>
        <dbReference type="Proteomes" id="UP000078046"/>
    </source>
</evidence>
<keyword evidence="3" id="KW-1185">Reference proteome</keyword>
<feature type="transmembrane region" description="Helical" evidence="1">
    <location>
        <begin position="55"/>
        <end position="75"/>
    </location>
</feature>
<keyword evidence="1" id="KW-1133">Transmembrane helix</keyword>
<gene>
    <name evidence="2" type="ORF">A3Q56_04726</name>
</gene>
<comment type="caution">
    <text evidence="2">The sequence shown here is derived from an EMBL/GenBank/DDBJ whole genome shotgun (WGS) entry which is preliminary data.</text>
</comment>
<accession>A0A177B1A9</accession>
<name>A0A177B1A9_9BILA</name>
<evidence type="ECO:0000256" key="1">
    <source>
        <dbReference type="SAM" id="Phobius"/>
    </source>
</evidence>
<dbReference type="EMBL" id="LWCA01000638">
    <property type="protein sequence ID" value="OAF67532.1"/>
    <property type="molecule type" value="Genomic_DNA"/>
</dbReference>
<feature type="transmembrane region" description="Helical" evidence="1">
    <location>
        <begin position="87"/>
        <end position="108"/>
    </location>
</feature>
<evidence type="ECO:0008006" key="4">
    <source>
        <dbReference type="Google" id="ProtNLM"/>
    </source>
</evidence>
<organism evidence="2 3">
    <name type="scientific">Intoshia linei</name>
    <dbReference type="NCBI Taxonomy" id="1819745"/>
    <lineage>
        <taxon>Eukaryota</taxon>
        <taxon>Metazoa</taxon>
        <taxon>Spiralia</taxon>
        <taxon>Lophotrochozoa</taxon>
        <taxon>Mesozoa</taxon>
        <taxon>Orthonectida</taxon>
        <taxon>Rhopaluridae</taxon>
        <taxon>Intoshia</taxon>
    </lineage>
</organism>
<dbReference type="AlphaFoldDB" id="A0A177B1A9"/>
<protein>
    <recommendedName>
        <fullName evidence="4">Transmembrane protein 186</fullName>
    </recommendedName>
</protein>
<reference evidence="2 3" key="1">
    <citation type="submission" date="2016-04" db="EMBL/GenBank/DDBJ databases">
        <title>The genome of Intoshia linei affirms orthonectids as highly simplified spiralians.</title>
        <authorList>
            <person name="Mikhailov K.V."/>
            <person name="Slusarev G.S."/>
            <person name="Nikitin M.A."/>
            <person name="Logacheva M.D."/>
            <person name="Penin A."/>
            <person name="Aleoshin V."/>
            <person name="Panchin Y.V."/>
        </authorList>
    </citation>
    <scope>NUCLEOTIDE SEQUENCE [LARGE SCALE GENOMIC DNA]</scope>
    <source>
        <strain evidence="2">Intl2013</strain>
        <tissue evidence="2">Whole animal</tissue>
    </source>
</reference>